<evidence type="ECO:0000313" key="1">
    <source>
        <dbReference type="EMBL" id="QCI63701.1"/>
    </source>
</evidence>
<evidence type="ECO:0000313" key="2">
    <source>
        <dbReference type="Proteomes" id="UP000298781"/>
    </source>
</evidence>
<organism evidence="1 2">
    <name type="scientific">Phreatobacter stygius</name>
    <dbReference type="NCBI Taxonomy" id="1940610"/>
    <lineage>
        <taxon>Bacteria</taxon>
        <taxon>Pseudomonadati</taxon>
        <taxon>Pseudomonadota</taxon>
        <taxon>Alphaproteobacteria</taxon>
        <taxon>Hyphomicrobiales</taxon>
        <taxon>Phreatobacteraceae</taxon>
        <taxon>Phreatobacter</taxon>
    </lineage>
</organism>
<sequence length="380" mass="43185">MLPAFSDTRREPTRPAAYRDAEFDAKYDAETLFYDAFRDADTRIVLVGPPFLNLQPALAVMTLTARPSGVACRFEIRELDRHGQIHVEAPDGTTSLTLSAAFGTTEITVNPSEVDLFAGRRVMFTQSKNNHLAWIQDWVRFSRDIHGADAVLIYDNGSTDYSLRALAEAIGALDGIAVARIVSWPFKFGPQGLDAKRFWDSDYGQHGVWEHGRRRFLAAAASVQCSDVDEMILSIDGRSIFEAAESARFGVCRYYGRWVLGIEGREPAPDKPGKRHRDYRIVRRERPQRRLGLITIDGDRCPPKWTIVPSKCPPDAQWRIHVIGGHAASRLTTRQFSYRHFREISDSWKYARTGREAFDPTRHEEDPLLADHLARVRWDV</sequence>
<dbReference type="AlphaFoldDB" id="A0A4D7AVC9"/>
<protein>
    <submittedName>
        <fullName evidence="1">Uncharacterized protein</fullName>
    </submittedName>
</protein>
<proteinExistence type="predicted"/>
<gene>
    <name evidence="1" type="ORF">E8M01_05270</name>
</gene>
<dbReference type="KEGG" id="pstg:E8M01_05270"/>
<name>A0A4D7AVC9_9HYPH</name>
<dbReference type="OrthoDB" id="4405067at2"/>
<dbReference type="Proteomes" id="UP000298781">
    <property type="component" value="Chromosome"/>
</dbReference>
<accession>A0A4D7AVC9</accession>
<keyword evidence="2" id="KW-1185">Reference proteome</keyword>
<dbReference type="EMBL" id="CP039690">
    <property type="protein sequence ID" value="QCI63701.1"/>
    <property type="molecule type" value="Genomic_DNA"/>
</dbReference>
<reference evidence="1 2" key="1">
    <citation type="submission" date="2019-04" db="EMBL/GenBank/DDBJ databases">
        <title>Phreatobacter aquaticus sp. nov.</title>
        <authorList>
            <person name="Choi A."/>
        </authorList>
    </citation>
    <scope>NUCLEOTIDE SEQUENCE [LARGE SCALE GENOMIC DNA]</scope>
    <source>
        <strain evidence="1 2">KCTC 52518</strain>
    </source>
</reference>
<dbReference type="RefSeq" id="WP_136959158.1">
    <property type="nucleotide sequence ID" value="NZ_CP039690.1"/>
</dbReference>